<gene>
    <name evidence="2" type="ORF">EJB05_55030</name>
</gene>
<dbReference type="Gramene" id="TVT99600">
    <property type="protein sequence ID" value="TVT99600"/>
    <property type="gene ID" value="EJB05_55030"/>
</dbReference>
<comment type="caution">
    <text evidence="2">The sequence shown here is derived from an EMBL/GenBank/DDBJ whole genome shotgun (WGS) entry which is preliminary data.</text>
</comment>
<feature type="transmembrane region" description="Helical" evidence="1">
    <location>
        <begin position="107"/>
        <end position="125"/>
    </location>
</feature>
<keyword evidence="1" id="KW-0812">Transmembrane</keyword>
<keyword evidence="1" id="KW-1133">Transmembrane helix</keyword>
<keyword evidence="3" id="KW-1185">Reference proteome</keyword>
<feature type="transmembrane region" description="Helical" evidence="1">
    <location>
        <begin position="82"/>
        <end position="100"/>
    </location>
</feature>
<reference evidence="2 3" key="1">
    <citation type="journal article" date="2019" name="Sci. Rep.">
        <title>A high-quality genome of Eragrostis curvula grass provides insights into Poaceae evolution and supports new strategies to enhance forage quality.</title>
        <authorList>
            <person name="Carballo J."/>
            <person name="Santos B.A.C.M."/>
            <person name="Zappacosta D."/>
            <person name="Garbus I."/>
            <person name="Selva J.P."/>
            <person name="Gallo C.A."/>
            <person name="Diaz A."/>
            <person name="Albertini E."/>
            <person name="Caccamo M."/>
            <person name="Echenique V."/>
        </authorList>
    </citation>
    <scope>NUCLEOTIDE SEQUENCE [LARGE SCALE GENOMIC DNA]</scope>
    <source>
        <strain evidence="3">cv. Victoria</strain>
        <tissue evidence="2">Leaf</tissue>
    </source>
</reference>
<name>A0A5J9SKU8_9POAL</name>
<dbReference type="AlphaFoldDB" id="A0A5J9SKU8"/>
<sequence>MDAALLKLTSFPAGIKKNIQKMLLVEQTLKWSLLMAGWMAGTLVVGSAIFVAAIRILSGQTWTILDAVADLVSFWDWNDGLGYLWLSVPQAAAAAVGLLLPRRHARSRWSLALVATASAAVAQYMNARVALSSVATNPGRIAYSILAGGGSVLGIGAELFVLISLLFGGPEY</sequence>
<protein>
    <submittedName>
        <fullName evidence="2">Uncharacterized protein</fullName>
    </submittedName>
</protein>
<dbReference type="EMBL" id="RWGY01000696">
    <property type="protein sequence ID" value="TVT99600.1"/>
    <property type="molecule type" value="Genomic_DNA"/>
</dbReference>
<keyword evidence="1" id="KW-0472">Membrane</keyword>
<organism evidence="2 3">
    <name type="scientific">Eragrostis curvula</name>
    <name type="common">weeping love grass</name>
    <dbReference type="NCBI Taxonomy" id="38414"/>
    <lineage>
        <taxon>Eukaryota</taxon>
        <taxon>Viridiplantae</taxon>
        <taxon>Streptophyta</taxon>
        <taxon>Embryophyta</taxon>
        <taxon>Tracheophyta</taxon>
        <taxon>Spermatophyta</taxon>
        <taxon>Magnoliopsida</taxon>
        <taxon>Liliopsida</taxon>
        <taxon>Poales</taxon>
        <taxon>Poaceae</taxon>
        <taxon>PACMAD clade</taxon>
        <taxon>Chloridoideae</taxon>
        <taxon>Eragrostideae</taxon>
        <taxon>Eragrostidinae</taxon>
        <taxon>Eragrostis</taxon>
    </lineage>
</organism>
<evidence type="ECO:0000313" key="2">
    <source>
        <dbReference type="EMBL" id="TVT99600.1"/>
    </source>
</evidence>
<accession>A0A5J9SKU8</accession>
<dbReference type="Proteomes" id="UP000324897">
    <property type="component" value="Unassembled WGS sequence"/>
</dbReference>
<evidence type="ECO:0000313" key="3">
    <source>
        <dbReference type="Proteomes" id="UP000324897"/>
    </source>
</evidence>
<proteinExistence type="predicted"/>
<evidence type="ECO:0000256" key="1">
    <source>
        <dbReference type="SAM" id="Phobius"/>
    </source>
</evidence>
<feature type="transmembrane region" description="Helical" evidence="1">
    <location>
        <begin position="145"/>
        <end position="167"/>
    </location>
</feature>
<feature type="transmembrane region" description="Helical" evidence="1">
    <location>
        <begin position="31"/>
        <end position="57"/>
    </location>
</feature>